<dbReference type="Pfam" id="PF00528">
    <property type="entry name" value="BPD_transp_1"/>
    <property type="match status" value="1"/>
</dbReference>
<dbReference type="GO" id="GO:0043190">
    <property type="term" value="C:ATP-binding cassette (ABC) transporter complex"/>
    <property type="evidence" value="ECO:0007669"/>
    <property type="project" value="InterPro"/>
</dbReference>
<dbReference type="Gene3D" id="1.10.3720.10">
    <property type="entry name" value="MetI-like"/>
    <property type="match status" value="1"/>
</dbReference>
<feature type="transmembrane region" description="Helical" evidence="8">
    <location>
        <begin position="182"/>
        <end position="202"/>
    </location>
</feature>
<dbReference type="InterPro" id="IPR043429">
    <property type="entry name" value="ArtM/GltK/GlnP/TcyL/YhdX-like"/>
</dbReference>
<accession>A0A6M1L1M7</accession>
<evidence type="ECO:0000256" key="6">
    <source>
        <dbReference type="ARBA" id="ARBA00022989"/>
    </source>
</evidence>
<keyword evidence="2 8" id="KW-0813">Transport</keyword>
<dbReference type="CDD" id="cd06261">
    <property type="entry name" value="TM_PBP2"/>
    <property type="match status" value="1"/>
</dbReference>
<dbReference type="InterPro" id="IPR000515">
    <property type="entry name" value="MetI-like"/>
</dbReference>
<proteinExistence type="inferred from homology"/>
<protein>
    <submittedName>
        <fullName evidence="10">Amino acid ABC transporter permease</fullName>
    </submittedName>
</protein>
<comment type="subcellular location">
    <subcellularLocation>
        <location evidence="1 8">Cell membrane</location>
        <topology evidence="1 8">Multi-pass membrane protein</topology>
    </subcellularLocation>
</comment>
<comment type="similarity">
    <text evidence="8">Belongs to the binding-protein-dependent transport system permease family.</text>
</comment>
<reference evidence="10 11" key="1">
    <citation type="submission" date="2020-02" db="EMBL/GenBank/DDBJ databases">
        <title>M-like protein SrM is not crucial to the virulence of a novel isolate of Streptococcus equi subsp. ruminatorum from Macaca mulatta.</title>
        <authorList>
            <person name="Guo G."/>
            <person name="Cheng L."/>
            <person name="Zhang W."/>
        </authorList>
    </citation>
    <scope>NUCLEOTIDE SEQUENCE [LARGE SCALE GENOMIC DNA]</scope>
    <source>
        <strain evidence="10 11">FJ1804</strain>
    </source>
</reference>
<dbReference type="GO" id="GO:0006865">
    <property type="term" value="P:amino acid transport"/>
    <property type="evidence" value="ECO:0007669"/>
    <property type="project" value="UniProtKB-KW"/>
</dbReference>
<dbReference type="GO" id="GO:0022857">
    <property type="term" value="F:transmembrane transporter activity"/>
    <property type="evidence" value="ECO:0007669"/>
    <property type="project" value="InterPro"/>
</dbReference>
<evidence type="ECO:0000256" key="4">
    <source>
        <dbReference type="ARBA" id="ARBA00022692"/>
    </source>
</evidence>
<dbReference type="NCBIfam" id="TIGR01726">
    <property type="entry name" value="HEQRo_perm_3TM"/>
    <property type="match status" value="1"/>
</dbReference>
<evidence type="ECO:0000313" key="10">
    <source>
        <dbReference type="EMBL" id="NGL83198.1"/>
    </source>
</evidence>
<organism evidence="10 11">
    <name type="scientific">Streptococcus equi subsp. ruminatorum</name>
    <dbReference type="NCBI Taxonomy" id="254358"/>
    <lineage>
        <taxon>Bacteria</taxon>
        <taxon>Bacillati</taxon>
        <taxon>Bacillota</taxon>
        <taxon>Bacilli</taxon>
        <taxon>Lactobacillales</taxon>
        <taxon>Streptococcaceae</taxon>
        <taxon>Streptococcus</taxon>
    </lineage>
</organism>
<dbReference type="PANTHER" id="PTHR30614">
    <property type="entry name" value="MEMBRANE COMPONENT OF AMINO ACID ABC TRANSPORTER"/>
    <property type="match status" value="1"/>
</dbReference>
<evidence type="ECO:0000259" key="9">
    <source>
        <dbReference type="PROSITE" id="PS50928"/>
    </source>
</evidence>
<gene>
    <name evidence="10" type="ORF">G5B50_00195</name>
</gene>
<keyword evidence="6 8" id="KW-1133">Transmembrane helix</keyword>
<comment type="caution">
    <text evidence="10">The sequence shown here is derived from an EMBL/GenBank/DDBJ whole genome shotgun (WGS) entry which is preliminary data.</text>
</comment>
<dbReference type="RefSeq" id="WP_164334754.1">
    <property type="nucleotide sequence ID" value="NZ_JAAKFZ010000001.1"/>
</dbReference>
<evidence type="ECO:0000256" key="3">
    <source>
        <dbReference type="ARBA" id="ARBA00022475"/>
    </source>
</evidence>
<feature type="transmembrane region" description="Helical" evidence="8">
    <location>
        <begin position="82"/>
        <end position="102"/>
    </location>
</feature>
<dbReference type="SUPFAM" id="SSF161098">
    <property type="entry name" value="MetI-like"/>
    <property type="match status" value="1"/>
</dbReference>
<feature type="transmembrane region" description="Helical" evidence="8">
    <location>
        <begin position="20"/>
        <end position="42"/>
    </location>
</feature>
<sequence>MLNLRLILESLGFVLSGLPYTLGISFLSFLTGLLLGLLLAFLRRSTSHFSHYLVRSYVSIMRGVPMIVVLFVLYFGLPYYGLELSALLCAYLGFSLVSAAYISEVFRASIDAIDQGQWEAARALGLPYVSIVKHVILPQAFRIAIPPLGNVVIDMVKSSSLAAMITVPDIFQKAKIIGGREWDYMSMYILVAFIYWVIAFLLERCQGFLEKRLRFSLLKTEYLP</sequence>
<keyword evidence="4 8" id="KW-0812">Transmembrane</keyword>
<keyword evidence="3" id="KW-1003">Cell membrane</keyword>
<dbReference type="AlphaFoldDB" id="A0A6M1L1M7"/>
<dbReference type="InterPro" id="IPR035906">
    <property type="entry name" value="MetI-like_sf"/>
</dbReference>
<evidence type="ECO:0000256" key="7">
    <source>
        <dbReference type="ARBA" id="ARBA00023136"/>
    </source>
</evidence>
<dbReference type="PANTHER" id="PTHR30614:SF0">
    <property type="entry name" value="L-CYSTINE TRANSPORT SYSTEM PERMEASE PROTEIN TCYL"/>
    <property type="match status" value="1"/>
</dbReference>
<keyword evidence="5" id="KW-0029">Amino-acid transport</keyword>
<dbReference type="InterPro" id="IPR010065">
    <property type="entry name" value="AA_ABC_transptr_permease_3TM"/>
</dbReference>
<dbReference type="EMBL" id="JAAKFZ010000001">
    <property type="protein sequence ID" value="NGL83198.1"/>
    <property type="molecule type" value="Genomic_DNA"/>
</dbReference>
<name>A0A6M1L1M7_9STRE</name>
<dbReference type="PROSITE" id="PS50928">
    <property type="entry name" value="ABC_TM1"/>
    <property type="match status" value="1"/>
</dbReference>
<evidence type="ECO:0000256" key="2">
    <source>
        <dbReference type="ARBA" id="ARBA00022448"/>
    </source>
</evidence>
<feature type="domain" description="ABC transmembrane type-1" evidence="9">
    <location>
        <begin position="18"/>
        <end position="203"/>
    </location>
</feature>
<evidence type="ECO:0000256" key="5">
    <source>
        <dbReference type="ARBA" id="ARBA00022970"/>
    </source>
</evidence>
<keyword evidence="7 8" id="KW-0472">Membrane</keyword>
<evidence type="ECO:0000256" key="1">
    <source>
        <dbReference type="ARBA" id="ARBA00004651"/>
    </source>
</evidence>
<dbReference type="Proteomes" id="UP000479499">
    <property type="component" value="Unassembled WGS sequence"/>
</dbReference>
<evidence type="ECO:0000313" key="11">
    <source>
        <dbReference type="Proteomes" id="UP000479499"/>
    </source>
</evidence>
<feature type="transmembrane region" description="Helical" evidence="8">
    <location>
        <begin position="54"/>
        <end position="76"/>
    </location>
</feature>
<evidence type="ECO:0000256" key="8">
    <source>
        <dbReference type="RuleBase" id="RU363032"/>
    </source>
</evidence>